<protein>
    <submittedName>
        <fullName evidence="1">Uncharacterized protein</fullName>
    </submittedName>
</protein>
<comment type="caution">
    <text evidence="1">The sequence shown here is derived from an EMBL/GenBank/DDBJ whole genome shotgun (WGS) entry which is preliminary data.</text>
</comment>
<organism evidence="1 2">
    <name type="scientific">Streptomyces graminearus</name>
    <dbReference type="NCBI Taxonomy" id="284030"/>
    <lineage>
        <taxon>Bacteria</taxon>
        <taxon>Bacillati</taxon>
        <taxon>Actinomycetota</taxon>
        <taxon>Actinomycetes</taxon>
        <taxon>Kitasatosporales</taxon>
        <taxon>Streptomycetaceae</taxon>
        <taxon>Streptomyces</taxon>
    </lineage>
</organism>
<accession>A0ABN3MBC3</accession>
<proteinExistence type="predicted"/>
<dbReference type="Proteomes" id="UP001501721">
    <property type="component" value="Unassembled WGS sequence"/>
</dbReference>
<dbReference type="EMBL" id="BAAATL010000029">
    <property type="protein sequence ID" value="GAA2498726.1"/>
    <property type="molecule type" value="Genomic_DNA"/>
</dbReference>
<reference evidence="1 2" key="1">
    <citation type="journal article" date="2019" name="Int. J. Syst. Evol. Microbiol.">
        <title>The Global Catalogue of Microorganisms (GCM) 10K type strain sequencing project: providing services to taxonomists for standard genome sequencing and annotation.</title>
        <authorList>
            <consortium name="The Broad Institute Genomics Platform"/>
            <consortium name="The Broad Institute Genome Sequencing Center for Infectious Disease"/>
            <person name="Wu L."/>
            <person name="Ma J."/>
        </authorList>
    </citation>
    <scope>NUCLEOTIDE SEQUENCE [LARGE SCALE GENOMIC DNA]</scope>
    <source>
        <strain evidence="1 2">JCM 6923</strain>
    </source>
</reference>
<sequence>MRSAHDPTGELKQPLVGKEPLLKLVGLDTEDTGNLTYQFAAPGRAVRRDPISSHLETSG</sequence>
<keyword evidence="2" id="KW-1185">Reference proteome</keyword>
<evidence type="ECO:0000313" key="2">
    <source>
        <dbReference type="Proteomes" id="UP001501721"/>
    </source>
</evidence>
<evidence type="ECO:0000313" key="1">
    <source>
        <dbReference type="EMBL" id="GAA2498726.1"/>
    </source>
</evidence>
<name>A0ABN3MBC3_9ACTN</name>
<gene>
    <name evidence="1" type="ORF">GCM10010422_53970</name>
</gene>